<dbReference type="PANTHER" id="PTHR35090:SF1">
    <property type="entry name" value="SLR0144 PROTEIN"/>
    <property type="match status" value="1"/>
</dbReference>
<dbReference type="InterPro" id="IPR024096">
    <property type="entry name" value="NO_sig/Golgi_transp_ligand-bd"/>
</dbReference>
<feature type="domain" description="4-vinyl reductase 4VR" evidence="1">
    <location>
        <begin position="125"/>
        <end position="187"/>
    </location>
</feature>
<gene>
    <name evidence="2" type="ORF">FJY86_01415</name>
</gene>
<evidence type="ECO:0000313" key="2">
    <source>
        <dbReference type="EMBL" id="MBM3281984.1"/>
    </source>
</evidence>
<dbReference type="SUPFAM" id="SSF111126">
    <property type="entry name" value="Ligand-binding domain in the NO signalling and Golgi transport"/>
    <property type="match status" value="1"/>
</dbReference>
<evidence type="ECO:0000259" key="1">
    <source>
        <dbReference type="SMART" id="SM00989"/>
    </source>
</evidence>
<dbReference type="Pfam" id="PF02830">
    <property type="entry name" value="V4R"/>
    <property type="match status" value="1"/>
</dbReference>
<accession>A0A8T4C728</accession>
<name>A0A8T4C728_9ARCH</name>
<dbReference type="SMART" id="SM00989">
    <property type="entry name" value="V4R"/>
    <property type="match status" value="1"/>
</dbReference>
<protein>
    <recommendedName>
        <fullName evidence="1">4-vinyl reductase 4VR domain-containing protein</fullName>
    </recommendedName>
</protein>
<dbReference type="PANTHER" id="PTHR35090">
    <property type="entry name" value="DNA-DIRECTED RNA POLYMERASE SUBUNIT I"/>
    <property type="match status" value="1"/>
</dbReference>
<proteinExistence type="predicted"/>
<dbReference type="Proteomes" id="UP000774699">
    <property type="component" value="Unassembled WGS sequence"/>
</dbReference>
<dbReference type="EMBL" id="VGJJ01000006">
    <property type="protein sequence ID" value="MBM3281984.1"/>
    <property type="molecule type" value="Genomic_DNA"/>
</dbReference>
<dbReference type="InterPro" id="IPR004096">
    <property type="entry name" value="V4R"/>
</dbReference>
<organism evidence="2 3">
    <name type="scientific">Candidatus Iainarchaeum sp</name>
    <dbReference type="NCBI Taxonomy" id="3101447"/>
    <lineage>
        <taxon>Archaea</taxon>
        <taxon>Candidatus Iainarchaeota</taxon>
        <taxon>Candidatus Iainarchaeia</taxon>
        <taxon>Candidatus Iainarchaeales</taxon>
        <taxon>Candidatus Iainarchaeaceae</taxon>
        <taxon>Candidatus Iainarchaeum</taxon>
    </lineage>
</organism>
<sequence>MCFDRIWKLYFCGRNGCFIMFTLMAKLLMSKQVKFSDGRLELMGIRDSFTPGVTFVEIQKELMKSGRQHLIYSSAKKSGYNWFKYMSKVYSGMKQTEAVKWGVDLMSLSGWGIPTLEKLDLEKKITIFNLKNSTVAKLYGKSSTPVDHFFRGLTAGGGSYILNEDLDCVETHCLSKGDGFCRFLVAPINLLEVSSKSLRDDFGR</sequence>
<evidence type="ECO:0000313" key="3">
    <source>
        <dbReference type="Proteomes" id="UP000774699"/>
    </source>
</evidence>
<comment type="caution">
    <text evidence="2">The sequence shown here is derived from an EMBL/GenBank/DDBJ whole genome shotgun (WGS) entry which is preliminary data.</text>
</comment>
<reference evidence="2" key="1">
    <citation type="submission" date="2019-03" db="EMBL/GenBank/DDBJ databases">
        <title>Lake Tanganyika Metagenome-Assembled Genomes (MAGs).</title>
        <authorList>
            <person name="Tran P."/>
        </authorList>
    </citation>
    <scope>NUCLEOTIDE SEQUENCE</scope>
    <source>
        <strain evidence="2">M_DeepCast_50m_m2_156</strain>
    </source>
</reference>
<dbReference type="Gene3D" id="3.30.1380.20">
    <property type="entry name" value="Trafficking protein particle complex subunit 3"/>
    <property type="match status" value="1"/>
</dbReference>
<dbReference type="AlphaFoldDB" id="A0A8T4C728"/>